<reference evidence="9 10" key="1">
    <citation type="submission" date="2017-10" db="EMBL/GenBank/DDBJ databases">
        <title>FDA dAtabase for Regulatory Grade micrObial Sequences (FDA-ARGOS): Supporting development and validation of Infectious Disease Dx tests.</title>
        <authorList>
            <person name="Campos J."/>
            <person name="Goldberg B."/>
            <person name="Tallon L.J."/>
            <person name="Sadzewicz L."/>
            <person name="Sengamalay N."/>
            <person name="Ott S."/>
            <person name="Godinez A."/>
            <person name="Nagaraj S."/>
            <person name="Vyas G."/>
            <person name="Aluvathingal J."/>
            <person name="Nadendla S."/>
            <person name="Geyer C."/>
            <person name="Nandy P."/>
            <person name="Hobson J."/>
            <person name="Sichtig H."/>
        </authorList>
    </citation>
    <scope>NUCLEOTIDE SEQUENCE [LARGE SCALE GENOMIC DNA]</scope>
    <source>
        <strain evidence="9 10">FDAARGOS_185</strain>
    </source>
</reference>
<dbReference type="GO" id="GO:0016301">
    <property type="term" value="F:kinase activity"/>
    <property type="evidence" value="ECO:0007669"/>
    <property type="project" value="UniProtKB-KW"/>
</dbReference>
<dbReference type="InterPro" id="IPR033887">
    <property type="entry name" value="PTS_IIA_man"/>
</dbReference>
<evidence type="ECO:0000313" key="9">
    <source>
        <dbReference type="EMBL" id="TRZ28426.1"/>
    </source>
</evidence>
<dbReference type="Gene3D" id="3.40.50.510">
    <property type="entry name" value="Phosphotransferase system, mannose-type IIA component"/>
    <property type="match status" value="1"/>
</dbReference>
<dbReference type="RefSeq" id="WP_102866146.1">
    <property type="nucleotide sequence ID" value="NZ_CABHNH010000057.1"/>
</dbReference>
<dbReference type="Proteomes" id="UP000316316">
    <property type="component" value="Unassembled WGS sequence"/>
</dbReference>
<keyword evidence="5" id="KW-0808">Transferase</keyword>
<dbReference type="GO" id="GO:0016020">
    <property type="term" value="C:membrane"/>
    <property type="evidence" value="ECO:0007669"/>
    <property type="project" value="InterPro"/>
</dbReference>
<keyword evidence="3" id="KW-0963">Cytoplasm</keyword>
<accession>A0A8B5VW38</accession>
<evidence type="ECO:0000313" key="10">
    <source>
        <dbReference type="Proteomes" id="UP000316316"/>
    </source>
</evidence>
<dbReference type="Pfam" id="PF03610">
    <property type="entry name" value="EIIA-man"/>
    <property type="match status" value="1"/>
</dbReference>
<comment type="caution">
    <text evidence="9">The sequence shown here is derived from an EMBL/GenBank/DDBJ whole genome shotgun (WGS) entry which is preliminary data.</text>
</comment>
<dbReference type="GeneID" id="69570068"/>
<dbReference type="PROSITE" id="PS51096">
    <property type="entry name" value="PTS_EIIA_TYPE_4"/>
    <property type="match status" value="1"/>
</dbReference>
<evidence type="ECO:0000256" key="3">
    <source>
        <dbReference type="ARBA" id="ARBA00022490"/>
    </source>
</evidence>
<name>A0A8B5VW38_ENTAV</name>
<dbReference type="PANTHER" id="PTHR33799">
    <property type="entry name" value="PTS PERMEASE-RELATED-RELATED"/>
    <property type="match status" value="1"/>
</dbReference>
<evidence type="ECO:0000256" key="7">
    <source>
        <dbReference type="ARBA" id="ARBA00022777"/>
    </source>
</evidence>
<dbReference type="SUPFAM" id="SSF53062">
    <property type="entry name" value="PTS system fructose IIA component-like"/>
    <property type="match status" value="1"/>
</dbReference>
<dbReference type="InterPro" id="IPR036662">
    <property type="entry name" value="PTS_EIIA_man-typ_sf"/>
</dbReference>
<keyword evidence="7" id="KW-0418">Kinase</keyword>
<evidence type="ECO:0000256" key="4">
    <source>
        <dbReference type="ARBA" id="ARBA00022597"/>
    </source>
</evidence>
<comment type="subcellular location">
    <subcellularLocation>
        <location evidence="1">Cytoplasm</location>
    </subcellularLocation>
</comment>
<evidence type="ECO:0000256" key="5">
    <source>
        <dbReference type="ARBA" id="ARBA00022679"/>
    </source>
</evidence>
<dbReference type="PANTHER" id="PTHR33799:SF1">
    <property type="entry name" value="PTS SYSTEM MANNOSE-SPECIFIC EIIAB COMPONENT-RELATED"/>
    <property type="match status" value="1"/>
</dbReference>
<evidence type="ECO:0000259" key="8">
    <source>
        <dbReference type="PROSITE" id="PS51096"/>
    </source>
</evidence>
<keyword evidence="4" id="KW-0762">Sugar transport</keyword>
<dbReference type="GO" id="GO:0005737">
    <property type="term" value="C:cytoplasm"/>
    <property type="evidence" value="ECO:0007669"/>
    <property type="project" value="UniProtKB-SubCell"/>
</dbReference>
<sequence length="127" mass="13910">MIAILVGSHGNYAKEALKSAEMVIGEQKNTAYFTLTEMMDLSMTIEAAEVAYQSLDKETGTLILTDIVGGTPTNVATVLKKKGKNISLLAGFNMPLLLEALLNREQELEELVVYLKELFEGTLTEII</sequence>
<dbReference type="InterPro" id="IPR051471">
    <property type="entry name" value="Bacterial_PTS_sugar_comp"/>
</dbReference>
<dbReference type="CDD" id="cd00006">
    <property type="entry name" value="PTS_IIA_man"/>
    <property type="match status" value="1"/>
</dbReference>
<dbReference type="AlphaFoldDB" id="A0A8B5VW38"/>
<keyword evidence="2" id="KW-0813">Transport</keyword>
<protein>
    <recommendedName>
        <fullName evidence="8">PTS EIIA type-4 domain-containing protein</fullName>
    </recommendedName>
</protein>
<proteinExistence type="predicted"/>
<evidence type="ECO:0000256" key="2">
    <source>
        <dbReference type="ARBA" id="ARBA00022448"/>
    </source>
</evidence>
<evidence type="ECO:0000256" key="1">
    <source>
        <dbReference type="ARBA" id="ARBA00004496"/>
    </source>
</evidence>
<dbReference type="InterPro" id="IPR004701">
    <property type="entry name" value="PTS_EIIA_man-typ"/>
</dbReference>
<gene>
    <name evidence="9" type="ORF">AUF17_17055</name>
</gene>
<dbReference type="EMBL" id="PDXQ01000002">
    <property type="protein sequence ID" value="TRZ28426.1"/>
    <property type="molecule type" value="Genomic_DNA"/>
</dbReference>
<evidence type="ECO:0000256" key="6">
    <source>
        <dbReference type="ARBA" id="ARBA00022683"/>
    </source>
</evidence>
<keyword evidence="6" id="KW-0598">Phosphotransferase system</keyword>
<organism evidence="9 10">
    <name type="scientific">Enterococcus avium</name>
    <name type="common">Streptococcus avium</name>
    <dbReference type="NCBI Taxonomy" id="33945"/>
    <lineage>
        <taxon>Bacteria</taxon>
        <taxon>Bacillati</taxon>
        <taxon>Bacillota</taxon>
        <taxon>Bacilli</taxon>
        <taxon>Lactobacillales</taxon>
        <taxon>Enterococcaceae</taxon>
        <taxon>Enterococcus</taxon>
    </lineage>
</organism>
<feature type="domain" description="PTS EIIA type-4" evidence="8">
    <location>
        <begin position="1"/>
        <end position="126"/>
    </location>
</feature>
<dbReference type="GO" id="GO:0009401">
    <property type="term" value="P:phosphoenolpyruvate-dependent sugar phosphotransferase system"/>
    <property type="evidence" value="ECO:0007669"/>
    <property type="project" value="UniProtKB-KW"/>
</dbReference>